<feature type="domain" description="Bacterial toxin 50" evidence="2">
    <location>
        <begin position="3"/>
        <end position="78"/>
    </location>
</feature>
<evidence type="ECO:0000313" key="3">
    <source>
        <dbReference type="EMBL" id="MXP63703.1"/>
    </source>
</evidence>
<evidence type="ECO:0000256" key="1">
    <source>
        <dbReference type="SAM" id="MobiDB-lite"/>
    </source>
</evidence>
<reference evidence="3 4" key="1">
    <citation type="submission" date="2019-03" db="EMBL/GenBank/DDBJ databases">
        <title>Roseomonas sp. a novel Roseomonas species isolated from Sea whip Gorgonian.</title>
        <authorList>
            <person name="Li F."/>
            <person name="Pan X."/>
            <person name="Huang S."/>
            <person name="Li Z."/>
            <person name="Meng B."/>
        </authorList>
    </citation>
    <scope>NUCLEOTIDE SEQUENCE [LARGE SCALE GENOMIC DNA]</scope>
    <source>
        <strain evidence="3 4">M0104</strain>
    </source>
</reference>
<accession>A0A845B7T8</accession>
<name>A0A845B7T8_9PROT</name>
<evidence type="ECO:0000313" key="4">
    <source>
        <dbReference type="Proteomes" id="UP000460715"/>
    </source>
</evidence>
<keyword evidence="4" id="KW-1185">Reference proteome</keyword>
<dbReference type="Pfam" id="PF15542">
    <property type="entry name" value="Ntox50"/>
    <property type="match status" value="1"/>
</dbReference>
<feature type="region of interest" description="Disordered" evidence="1">
    <location>
        <begin position="1"/>
        <end position="23"/>
    </location>
</feature>
<protein>
    <recommendedName>
        <fullName evidence="2">Bacterial toxin 50 domain-containing protein</fullName>
    </recommendedName>
</protein>
<sequence>MDRQRHHQPGAQTDPRRSTLTADPHALLREFAGRGHIVAGSKPGVGGTRERFDAGDRIIGVYRHKDGREAATTPGIIH</sequence>
<dbReference type="AlphaFoldDB" id="A0A845B7T8"/>
<dbReference type="InterPro" id="IPR029100">
    <property type="entry name" value="Ntox50"/>
</dbReference>
<proteinExistence type="predicted"/>
<comment type="caution">
    <text evidence="3">The sequence shown here is derived from an EMBL/GenBank/DDBJ whole genome shotgun (WGS) entry which is preliminary data.</text>
</comment>
<dbReference type="OrthoDB" id="6455599at2"/>
<dbReference type="EMBL" id="SNVJ01000007">
    <property type="protein sequence ID" value="MXP63703.1"/>
    <property type="molecule type" value="Genomic_DNA"/>
</dbReference>
<dbReference type="Proteomes" id="UP000460715">
    <property type="component" value="Unassembled WGS sequence"/>
</dbReference>
<organism evidence="3 4">
    <name type="scientific">Teichococcus coralli</name>
    <dbReference type="NCBI Taxonomy" id="2545983"/>
    <lineage>
        <taxon>Bacteria</taxon>
        <taxon>Pseudomonadati</taxon>
        <taxon>Pseudomonadota</taxon>
        <taxon>Alphaproteobacteria</taxon>
        <taxon>Acetobacterales</taxon>
        <taxon>Roseomonadaceae</taxon>
        <taxon>Roseomonas</taxon>
    </lineage>
</organism>
<evidence type="ECO:0000259" key="2">
    <source>
        <dbReference type="Pfam" id="PF15542"/>
    </source>
</evidence>
<gene>
    <name evidence="3" type="ORF">E0493_10125</name>
</gene>